<evidence type="ECO:0000313" key="1">
    <source>
        <dbReference type="EMBL" id="KAI4341361.1"/>
    </source>
</evidence>
<reference evidence="2" key="1">
    <citation type="journal article" date="2023" name="Front. Plant Sci.">
        <title>Chromosomal-level genome assembly of Melastoma candidum provides insights into trichome evolution.</title>
        <authorList>
            <person name="Zhong Y."/>
            <person name="Wu W."/>
            <person name="Sun C."/>
            <person name="Zou P."/>
            <person name="Liu Y."/>
            <person name="Dai S."/>
            <person name="Zhou R."/>
        </authorList>
    </citation>
    <scope>NUCLEOTIDE SEQUENCE [LARGE SCALE GENOMIC DNA]</scope>
</reference>
<name>A0ACB9NZ30_9MYRT</name>
<protein>
    <submittedName>
        <fullName evidence="1">Uncharacterized protein</fullName>
    </submittedName>
</protein>
<organism evidence="1 2">
    <name type="scientific">Melastoma candidum</name>
    <dbReference type="NCBI Taxonomy" id="119954"/>
    <lineage>
        <taxon>Eukaryota</taxon>
        <taxon>Viridiplantae</taxon>
        <taxon>Streptophyta</taxon>
        <taxon>Embryophyta</taxon>
        <taxon>Tracheophyta</taxon>
        <taxon>Spermatophyta</taxon>
        <taxon>Magnoliopsida</taxon>
        <taxon>eudicotyledons</taxon>
        <taxon>Gunneridae</taxon>
        <taxon>Pentapetalae</taxon>
        <taxon>rosids</taxon>
        <taxon>malvids</taxon>
        <taxon>Myrtales</taxon>
        <taxon>Melastomataceae</taxon>
        <taxon>Melastomatoideae</taxon>
        <taxon>Melastomateae</taxon>
        <taxon>Melastoma</taxon>
    </lineage>
</organism>
<gene>
    <name evidence="1" type="ORF">MLD38_026093</name>
</gene>
<accession>A0ACB9NZ30</accession>
<keyword evidence="2" id="KW-1185">Reference proteome</keyword>
<dbReference type="EMBL" id="CM042886">
    <property type="protein sequence ID" value="KAI4341361.1"/>
    <property type="molecule type" value="Genomic_DNA"/>
</dbReference>
<comment type="caution">
    <text evidence="1">The sequence shown here is derived from an EMBL/GenBank/DDBJ whole genome shotgun (WGS) entry which is preliminary data.</text>
</comment>
<proteinExistence type="predicted"/>
<dbReference type="Proteomes" id="UP001057402">
    <property type="component" value="Chromosome 7"/>
</dbReference>
<evidence type="ECO:0000313" key="2">
    <source>
        <dbReference type="Proteomes" id="UP001057402"/>
    </source>
</evidence>
<sequence>MDPRLYDFASSLDELAASKSSAGCTRPFRSSLPDPDPDPDVHVLTSGGLRIPAHSSVLASASTVLENAILRPRKLRRRSERVVPILGVPCGAVSAFVGFLYSSRCREEQLEKYGIHLLALSHVYMVPQLKHRCIKSLGRRLTEENVVDILQLTRLCDAPDLYLMCMKLVYTNFKSVEKTEAWKFLQDHDPWLELQILQFIDEAEMRKKNIKRNKEERSLYQQLSEAMDCLQHIFSEGCAIVGPLDVEPTKGESCLNFATCQGVQLLIKHFAKCDKRANNDNGGCPRCKRMWQLLRLHSSICDQADYCRVPLCRQFKLKPHQEKRREETRWKLLAKKVRSAQVMSSLSHPKRKRAERSFC</sequence>